<keyword evidence="2" id="KW-1185">Reference proteome</keyword>
<name>A0A317SVH4_9PEZI</name>
<accession>A0A317SVH4</accession>
<protein>
    <submittedName>
        <fullName evidence="1">Uncharacterized protein</fullName>
    </submittedName>
</protein>
<gene>
    <name evidence="1" type="ORF">C7212DRAFT_29230</name>
</gene>
<organism evidence="1 2">
    <name type="scientific">Tuber magnatum</name>
    <name type="common">white Piedmont truffle</name>
    <dbReference type="NCBI Taxonomy" id="42249"/>
    <lineage>
        <taxon>Eukaryota</taxon>
        <taxon>Fungi</taxon>
        <taxon>Dikarya</taxon>
        <taxon>Ascomycota</taxon>
        <taxon>Pezizomycotina</taxon>
        <taxon>Pezizomycetes</taxon>
        <taxon>Pezizales</taxon>
        <taxon>Tuberaceae</taxon>
        <taxon>Tuber</taxon>
    </lineage>
</organism>
<evidence type="ECO:0000313" key="1">
    <source>
        <dbReference type="EMBL" id="PWW77121.1"/>
    </source>
</evidence>
<comment type="caution">
    <text evidence="1">The sequence shown here is derived from an EMBL/GenBank/DDBJ whole genome shotgun (WGS) entry which is preliminary data.</text>
</comment>
<dbReference type="EMBL" id="PYWC01000027">
    <property type="protein sequence ID" value="PWW77121.1"/>
    <property type="molecule type" value="Genomic_DNA"/>
</dbReference>
<dbReference type="AlphaFoldDB" id="A0A317SVH4"/>
<dbReference type="Proteomes" id="UP000246991">
    <property type="component" value="Unassembled WGS sequence"/>
</dbReference>
<proteinExistence type="predicted"/>
<sequence>DQEVYSYTPSYCQTREIANHMLSVAGDTKLLRKRWILTIMQYNYHIIRIMGKLIQFAHIHDILKHYIRGFYEWFD</sequence>
<reference evidence="1 2" key="1">
    <citation type="submission" date="2018-03" db="EMBL/GenBank/DDBJ databases">
        <title>Genomes of Pezizomycetes fungi and the evolution of truffles.</title>
        <authorList>
            <person name="Murat C."/>
            <person name="Payen T."/>
            <person name="Noel B."/>
            <person name="Kuo A."/>
            <person name="Martin F.M."/>
        </authorList>
    </citation>
    <scope>NUCLEOTIDE SEQUENCE [LARGE SCALE GENOMIC DNA]</scope>
    <source>
        <strain evidence="1">091103-1</strain>
    </source>
</reference>
<feature type="non-terminal residue" evidence="1">
    <location>
        <position position="1"/>
    </location>
</feature>
<feature type="non-terminal residue" evidence="1">
    <location>
        <position position="75"/>
    </location>
</feature>
<evidence type="ECO:0000313" key="2">
    <source>
        <dbReference type="Proteomes" id="UP000246991"/>
    </source>
</evidence>